<evidence type="ECO:0000313" key="2">
    <source>
        <dbReference type="EMBL" id="SDM74991.1"/>
    </source>
</evidence>
<feature type="region of interest" description="Disordered" evidence="1">
    <location>
        <begin position="60"/>
        <end position="84"/>
    </location>
</feature>
<dbReference type="STRING" id="392333.SAMN05660860_03114"/>
<dbReference type="EMBL" id="FNGU01000009">
    <property type="protein sequence ID" value="SDM74991.1"/>
    <property type="molecule type" value="Genomic_DNA"/>
</dbReference>
<dbReference type="Proteomes" id="UP000182146">
    <property type="component" value="Unassembled WGS sequence"/>
</dbReference>
<accession>A0A1G9VSN7</accession>
<proteinExistence type="predicted"/>
<evidence type="ECO:0000256" key="1">
    <source>
        <dbReference type="SAM" id="MobiDB-lite"/>
    </source>
</evidence>
<reference evidence="2 3" key="1">
    <citation type="submission" date="2016-10" db="EMBL/GenBank/DDBJ databases">
        <authorList>
            <person name="de Groot N.N."/>
        </authorList>
    </citation>
    <scope>NUCLEOTIDE SEQUENCE [LARGE SCALE GENOMIC DNA]</scope>
    <source>
        <strain evidence="2 3">DSM 17813</strain>
    </source>
</reference>
<dbReference type="AlphaFoldDB" id="A0A1G9VSN7"/>
<evidence type="ECO:0000313" key="3">
    <source>
        <dbReference type="Proteomes" id="UP000182146"/>
    </source>
</evidence>
<name>A0A1G9VSN7_9BACT</name>
<organism evidence="2 3">
    <name type="scientific">Geoalkalibacter ferrihydriticus</name>
    <dbReference type="NCBI Taxonomy" id="392333"/>
    <lineage>
        <taxon>Bacteria</taxon>
        <taxon>Pseudomonadati</taxon>
        <taxon>Thermodesulfobacteriota</taxon>
        <taxon>Desulfuromonadia</taxon>
        <taxon>Desulfuromonadales</taxon>
        <taxon>Geoalkalibacteraceae</taxon>
        <taxon>Geoalkalibacter</taxon>
    </lineage>
</organism>
<protein>
    <submittedName>
        <fullName evidence="2">Uncharacterized protein</fullName>
    </submittedName>
</protein>
<gene>
    <name evidence="2" type="ORF">SAMN05660860_03114</name>
</gene>
<sequence>MKASGGTRPAEFLMEFCDFSGGKNDIGKRTHKYRDSSDHPHQGLIRPYPAFSAFSTTRVSYASRNPRPATRNPQPASRHPGFLPLLTDHHRAQIF</sequence>